<dbReference type="Pfam" id="PF13450">
    <property type="entry name" value="NAD_binding_8"/>
    <property type="match status" value="1"/>
</dbReference>
<accession>A0ABV7ZYG6</accession>
<gene>
    <name evidence="1" type="ORF">ACFOOG_11945</name>
</gene>
<dbReference type="RefSeq" id="WP_380696806.1">
    <property type="nucleotide sequence ID" value="NZ_JBHRYR010000003.1"/>
</dbReference>
<dbReference type="PANTHER" id="PTHR43563">
    <property type="entry name" value="AMINE OXIDASE"/>
    <property type="match status" value="1"/>
</dbReference>
<dbReference type="Proteomes" id="UP001595617">
    <property type="component" value="Unassembled WGS sequence"/>
</dbReference>
<dbReference type="InterPro" id="IPR050703">
    <property type="entry name" value="Flavin_MAO"/>
</dbReference>
<proteinExistence type="predicted"/>
<protein>
    <submittedName>
        <fullName evidence="1">NAD(P)-binding protein</fullName>
    </submittedName>
</protein>
<dbReference type="EMBL" id="JBHRYR010000003">
    <property type="protein sequence ID" value="MFC3853548.1"/>
    <property type="molecule type" value="Genomic_DNA"/>
</dbReference>
<dbReference type="PANTHER" id="PTHR43563:SF1">
    <property type="entry name" value="AMINE OXIDASE [FLAVIN-CONTAINING] B"/>
    <property type="match status" value="1"/>
</dbReference>
<dbReference type="Gene3D" id="3.50.50.60">
    <property type="entry name" value="FAD/NAD(P)-binding domain"/>
    <property type="match status" value="1"/>
</dbReference>
<name>A0ABV7ZYG6_9GAMM</name>
<evidence type="ECO:0000313" key="1">
    <source>
        <dbReference type="EMBL" id="MFC3853548.1"/>
    </source>
</evidence>
<evidence type="ECO:0000313" key="2">
    <source>
        <dbReference type="Proteomes" id="UP001595617"/>
    </source>
</evidence>
<sequence>MTTKTPQKVAILGGGISAVTAAFYLTSQPDWQSQYDITFYQLGWRLGGKGASGRNAAMGERIEEHGLHIWFGFYANAFQAIQDCYAALNRPPGAPLATWDEALKPHDFVVLQEWINQNWISWPIVFPEVPGNPAHGSETFNLAEVLEKLWAWIHQFFGVLQADMATLQVKPHLHGMTDTTEHHHFAALATLLKADEQALVQRFHNDITDALEITRDAVGQYQKLPKAKRAIHHAGLSLLWRALKRWLEARFSHLLDTHTEIRRLFIMADLGLTIGIGMLEDGVLTQGFDVINDIDFKDWLRKHGANEKYSVQSAPVRGFYDLVFAFIDGDIDQPNIEAGTMLRGILSIALLYKGGVMWKMQAGMGDTIFGPMYEVLVKRGVKFEYFHEVMELVPQGNAIGEIVVQQQVALAPGLNTYAPLVGVKGLPCWPSEPLYDQIDPAQAALLQQHNINLESFWSPWPEVYEQHFGAPLPQKRLQKGVDFDLVIFGISVGSIPYLCPQLLAQDSALRTMTERVKTVVTQAYQVWTDTTLPDMGWTDLPNGQEPVMSAFTEPYDTWAPMDQLLCREDWPPNLEPKNVSYFCSVQPVASFPPRTDYEFPSKMKAMAKAGAKAQLTNDIWNLLPEVATEGSFEWSILIDPENRQGEARFDAQYWRSNIDPSERYVLSVVDSSAVRLETDGTQFANLYLTGDWIKTGLNASCVEAATMAGMQTSRAICGWPKIIKGEAAE</sequence>
<dbReference type="InterPro" id="IPR036188">
    <property type="entry name" value="FAD/NAD-bd_sf"/>
</dbReference>
<organism evidence="1 2">
    <name type="scientific">Saccharospirillum mangrovi</name>
    <dbReference type="NCBI Taxonomy" id="2161747"/>
    <lineage>
        <taxon>Bacteria</taxon>
        <taxon>Pseudomonadati</taxon>
        <taxon>Pseudomonadota</taxon>
        <taxon>Gammaproteobacteria</taxon>
        <taxon>Oceanospirillales</taxon>
        <taxon>Saccharospirillaceae</taxon>
        <taxon>Saccharospirillum</taxon>
    </lineage>
</organism>
<reference evidence="2" key="1">
    <citation type="journal article" date="2019" name="Int. J. Syst. Evol. Microbiol.">
        <title>The Global Catalogue of Microorganisms (GCM) 10K type strain sequencing project: providing services to taxonomists for standard genome sequencing and annotation.</title>
        <authorList>
            <consortium name="The Broad Institute Genomics Platform"/>
            <consortium name="The Broad Institute Genome Sequencing Center for Infectious Disease"/>
            <person name="Wu L."/>
            <person name="Ma J."/>
        </authorList>
    </citation>
    <scope>NUCLEOTIDE SEQUENCE [LARGE SCALE GENOMIC DNA]</scope>
    <source>
        <strain evidence="2">IBRC 10765</strain>
    </source>
</reference>
<dbReference type="SUPFAM" id="SSF51905">
    <property type="entry name" value="FAD/NAD(P)-binding domain"/>
    <property type="match status" value="1"/>
</dbReference>
<keyword evidence="2" id="KW-1185">Reference proteome</keyword>
<comment type="caution">
    <text evidence="1">The sequence shown here is derived from an EMBL/GenBank/DDBJ whole genome shotgun (WGS) entry which is preliminary data.</text>
</comment>